<evidence type="ECO:0000313" key="2">
    <source>
        <dbReference type="Proteomes" id="UP000193144"/>
    </source>
</evidence>
<evidence type="ECO:0000313" key="1">
    <source>
        <dbReference type="EMBL" id="ORY19519.1"/>
    </source>
</evidence>
<dbReference type="AlphaFoldDB" id="A0A1Y2AAE9"/>
<sequence>MASDTTANSAYNPFPLPNAPKLPLKCPGLGVHRNRRFRISTRTLLNDDTITLHGWPSLGGIIVSNATPLDFDFLRLDPLDPPLGRAADQDPEDAFCKALLRLGATWWDSEARRRFVEKLEDGDEEAWSAFDADEALEPMRRECGWVRVAWPESRPPGSLCVLTRQKVVIGRSTRGRETL</sequence>
<dbReference type="OrthoDB" id="4487429at2759"/>
<protein>
    <submittedName>
        <fullName evidence="1">Uncharacterized protein</fullName>
    </submittedName>
</protein>
<comment type="caution">
    <text evidence="1">The sequence shown here is derived from an EMBL/GenBank/DDBJ whole genome shotgun (WGS) entry which is preliminary data.</text>
</comment>
<reference evidence="1 2" key="1">
    <citation type="submission" date="2016-07" db="EMBL/GenBank/DDBJ databases">
        <title>Pervasive Adenine N6-methylation of Active Genes in Fungi.</title>
        <authorList>
            <consortium name="DOE Joint Genome Institute"/>
            <person name="Mondo S.J."/>
            <person name="Dannebaum R.O."/>
            <person name="Kuo R.C."/>
            <person name="Labutti K."/>
            <person name="Haridas S."/>
            <person name="Kuo A."/>
            <person name="Salamov A."/>
            <person name="Ahrendt S.R."/>
            <person name="Lipzen A."/>
            <person name="Sullivan W."/>
            <person name="Andreopoulos W.B."/>
            <person name="Clum A."/>
            <person name="Lindquist E."/>
            <person name="Daum C."/>
            <person name="Ramamoorthy G.K."/>
            <person name="Gryganskyi A."/>
            <person name="Culley D."/>
            <person name="Magnuson J.K."/>
            <person name="James T.Y."/>
            <person name="O'Malley M.A."/>
            <person name="Stajich J.E."/>
            <person name="Spatafora J.W."/>
            <person name="Visel A."/>
            <person name="Grigoriev I.V."/>
        </authorList>
    </citation>
    <scope>NUCLEOTIDE SEQUENCE [LARGE SCALE GENOMIC DNA]</scope>
    <source>
        <strain evidence="1 2">CBS 115471</strain>
    </source>
</reference>
<accession>A0A1Y2AAE9</accession>
<dbReference type="EMBL" id="MCFA01000002">
    <property type="protein sequence ID" value="ORY19519.1"/>
    <property type="molecule type" value="Genomic_DNA"/>
</dbReference>
<name>A0A1Y2AAE9_9PLEO</name>
<proteinExistence type="predicted"/>
<dbReference type="Proteomes" id="UP000193144">
    <property type="component" value="Unassembled WGS sequence"/>
</dbReference>
<gene>
    <name evidence="1" type="ORF">BCR34DRAFT_132914</name>
</gene>
<organism evidence="1 2">
    <name type="scientific">Clohesyomyces aquaticus</name>
    <dbReference type="NCBI Taxonomy" id="1231657"/>
    <lineage>
        <taxon>Eukaryota</taxon>
        <taxon>Fungi</taxon>
        <taxon>Dikarya</taxon>
        <taxon>Ascomycota</taxon>
        <taxon>Pezizomycotina</taxon>
        <taxon>Dothideomycetes</taxon>
        <taxon>Pleosporomycetidae</taxon>
        <taxon>Pleosporales</taxon>
        <taxon>Lindgomycetaceae</taxon>
        <taxon>Clohesyomyces</taxon>
    </lineage>
</organism>
<dbReference type="STRING" id="1231657.A0A1Y2AAE9"/>
<keyword evidence="2" id="KW-1185">Reference proteome</keyword>